<evidence type="ECO:0000256" key="1">
    <source>
        <dbReference type="SAM" id="MobiDB-lite"/>
    </source>
</evidence>
<reference evidence="2 3" key="1">
    <citation type="journal article" date="2017" name="Front. Microbiol.">
        <title>The Histidine Decarboxylase Gene Cluster of Lactobacillus parabuchneri Was Gained by Horizontal Gene Transfer and Is Mobile within the Species.</title>
        <authorList>
            <person name="Wuthrich D."/>
            <person name="Berthoud H."/>
            <person name="Wechsler D."/>
            <person name="Eugster E."/>
            <person name="Irmler S."/>
            <person name="Bruggmann R."/>
        </authorList>
    </citation>
    <scope>NUCLEOTIDE SEQUENCE [LARGE SCALE GENOMIC DNA]</scope>
    <source>
        <strain evidence="2 3">FAM23169</strain>
    </source>
</reference>
<name>A0A1X1FCM2_9LACO</name>
<comment type="caution">
    <text evidence="2">The sequence shown here is derived from an EMBL/GenBank/DDBJ whole genome shotgun (WGS) entry which is preliminary data.</text>
</comment>
<gene>
    <name evidence="2" type="ORF">FAM23169_02086</name>
</gene>
<dbReference type="GeneID" id="72459886"/>
<dbReference type="AlphaFoldDB" id="A0A1X1FCM2"/>
<feature type="compositionally biased region" description="Acidic residues" evidence="1">
    <location>
        <begin position="1"/>
        <end position="15"/>
    </location>
</feature>
<dbReference type="STRING" id="152331.FAM21731_02163"/>
<keyword evidence="3" id="KW-1185">Reference proteome</keyword>
<proteinExistence type="predicted"/>
<dbReference type="EMBL" id="MSBD01000048">
    <property type="protein sequence ID" value="ORN26186.1"/>
    <property type="molecule type" value="Genomic_DNA"/>
</dbReference>
<protein>
    <submittedName>
        <fullName evidence="2">Uncharacterized protein</fullName>
    </submittedName>
</protein>
<dbReference type="Proteomes" id="UP000193009">
    <property type="component" value="Unassembled WGS sequence"/>
</dbReference>
<evidence type="ECO:0000313" key="2">
    <source>
        <dbReference type="EMBL" id="ORN26186.1"/>
    </source>
</evidence>
<accession>A0A1X1FCM2</accession>
<organism evidence="2 3">
    <name type="scientific">Lentilactobacillus parabuchneri</name>
    <dbReference type="NCBI Taxonomy" id="152331"/>
    <lineage>
        <taxon>Bacteria</taxon>
        <taxon>Bacillati</taxon>
        <taxon>Bacillota</taxon>
        <taxon>Bacilli</taxon>
        <taxon>Lactobacillales</taxon>
        <taxon>Lactobacillaceae</taxon>
        <taxon>Lentilactobacillus</taxon>
    </lineage>
</organism>
<sequence>MNEDEYYENMADEYEDPKPTQEELAEAEYAEYEDQYEDEMDIGGVEI</sequence>
<feature type="region of interest" description="Disordered" evidence="1">
    <location>
        <begin position="1"/>
        <end position="20"/>
    </location>
</feature>
<evidence type="ECO:0000313" key="3">
    <source>
        <dbReference type="Proteomes" id="UP000193009"/>
    </source>
</evidence>
<dbReference type="RefSeq" id="WP_153152541.1">
    <property type="nucleotide sequence ID" value="NZ_JAQKGT010000005.1"/>
</dbReference>